<comment type="similarity">
    <text evidence="2">Belongs to the peptidase M20A family.</text>
</comment>
<feature type="binding site" evidence="10">
    <location>
        <position position="108"/>
    </location>
    <ligand>
        <name>Zn(2+)</name>
        <dbReference type="ChEBI" id="CHEBI:29105"/>
        <label>1</label>
    </ligand>
</feature>
<keyword evidence="4" id="KW-0963">Cytoplasm</keyword>
<dbReference type="EMBL" id="VVIM01000011">
    <property type="protein sequence ID" value="KAB0791385.1"/>
    <property type="molecule type" value="Genomic_DNA"/>
</dbReference>
<feature type="domain" description="Peptidase M20 dimerisation" evidence="12">
    <location>
        <begin position="191"/>
        <end position="292"/>
    </location>
</feature>
<dbReference type="InterPro" id="IPR036264">
    <property type="entry name" value="Bact_exopeptidase_dim_dom"/>
</dbReference>
<dbReference type="Gene3D" id="1.10.150.900">
    <property type="match status" value="1"/>
</dbReference>
<dbReference type="Gene3D" id="3.40.630.10">
    <property type="entry name" value="Zn peptidases"/>
    <property type="match status" value="1"/>
</dbReference>
<feature type="active site" evidence="9">
    <location>
        <position position="77"/>
    </location>
</feature>
<feature type="binding site" evidence="10">
    <location>
        <position position="75"/>
    </location>
    <ligand>
        <name>Zn(2+)</name>
        <dbReference type="ChEBI" id="CHEBI:29105"/>
        <label>1</label>
    </ligand>
</feature>
<dbReference type="PIRSF" id="PIRSF036696">
    <property type="entry name" value="ACY-1"/>
    <property type="match status" value="1"/>
</dbReference>
<dbReference type="PROSITE" id="PS00758">
    <property type="entry name" value="ARGE_DAPE_CPG2_1"/>
    <property type="match status" value="1"/>
</dbReference>
<evidence type="ECO:0000256" key="6">
    <source>
        <dbReference type="ARBA" id="ARBA00022801"/>
    </source>
</evidence>
<feature type="region of interest" description="Disordered" evidence="11">
    <location>
        <begin position="395"/>
        <end position="426"/>
    </location>
</feature>
<dbReference type="Pfam" id="PF07687">
    <property type="entry name" value="M20_dimer"/>
    <property type="match status" value="1"/>
</dbReference>
<keyword evidence="7 10" id="KW-0862">Zinc</keyword>
<evidence type="ECO:0000256" key="2">
    <source>
        <dbReference type="ARBA" id="ARBA00006247"/>
    </source>
</evidence>
<evidence type="ECO:0000256" key="10">
    <source>
        <dbReference type="PIRSR" id="PIRSR036696-2"/>
    </source>
</evidence>
<feature type="binding site" evidence="10">
    <location>
        <position position="170"/>
    </location>
    <ligand>
        <name>Zn(2+)</name>
        <dbReference type="ChEBI" id="CHEBI:29105"/>
        <label>1</label>
    </ligand>
</feature>
<comment type="cofactor">
    <cofactor evidence="10">
        <name>Zn(2+)</name>
        <dbReference type="ChEBI" id="CHEBI:29105"/>
    </cofactor>
    <text evidence="10">Binds 2 Zn(2+) ions per subunit.</text>
</comment>
<feature type="binding site" evidence="10">
    <location>
        <position position="363"/>
    </location>
    <ligand>
        <name>Zn(2+)</name>
        <dbReference type="ChEBI" id="CHEBI:29105"/>
        <label>2</label>
    </ligand>
</feature>
<keyword evidence="6" id="KW-0378">Hydrolase</keyword>
<evidence type="ECO:0000256" key="8">
    <source>
        <dbReference type="ARBA" id="ARBA00029656"/>
    </source>
</evidence>
<feature type="active site" description="Proton acceptor" evidence="9">
    <location>
        <position position="142"/>
    </location>
</feature>
<dbReference type="AlphaFoldDB" id="A0A5N4A234"/>
<evidence type="ECO:0000256" key="5">
    <source>
        <dbReference type="ARBA" id="ARBA00022723"/>
    </source>
</evidence>
<keyword evidence="5 10" id="KW-0479">Metal-binding</keyword>
<name>A0A5N4A234_PHOPY</name>
<evidence type="ECO:0000313" key="13">
    <source>
        <dbReference type="EMBL" id="KAB0791385.1"/>
    </source>
</evidence>
<dbReference type="PANTHER" id="PTHR45892:SF1">
    <property type="entry name" value="AMINOACYLASE-1"/>
    <property type="match status" value="1"/>
</dbReference>
<evidence type="ECO:0000259" key="12">
    <source>
        <dbReference type="Pfam" id="PF07687"/>
    </source>
</evidence>
<comment type="subcellular location">
    <subcellularLocation>
        <location evidence="1">Cytoplasm</location>
    </subcellularLocation>
</comment>
<evidence type="ECO:0000256" key="1">
    <source>
        <dbReference type="ARBA" id="ARBA00004496"/>
    </source>
</evidence>
<dbReference type="Pfam" id="PF01546">
    <property type="entry name" value="Peptidase_M20"/>
    <property type="match status" value="1"/>
</dbReference>
<dbReference type="Gene3D" id="3.30.70.360">
    <property type="match status" value="1"/>
</dbReference>
<dbReference type="InParanoid" id="A0A5N4A234"/>
<dbReference type="PANTHER" id="PTHR45892">
    <property type="entry name" value="AMINOACYLASE-1"/>
    <property type="match status" value="1"/>
</dbReference>
<dbReference type="SUPFAM" id="SSF55031">
    <property type="entry name" value="Bacterial exopeptidase dimerisation domain"/>
    <property type="match status" value="1"/>
</dbReference>
<dbReference type="GO" id="GO:0004046">
    <property type="term" value="F:aminoacylase activity"/>
    <property type="evidence" value="ECO:0007669"/>
    <property type="project" value="UniProtKB-EC"/>
</dbReference>
<dbReference type="InterPro" id="IPR001261">
    <property type="entry name" value="ArgE/DapE_CS"/>
</dbReference>
<evidence type="ECO:0000256" key="11">
    <source>
        <dbReference type="SAM" id="MobiDB-lite"/>
    </source>
</evidence>
<organism evidence="13 14">
    <name type="scientific">Photinus pyralis</name>
    <name type="common">Common eastern firefly</name>
    <name type="synonym">Lampyris pyralis</name>
    <dbReference type="NCBI Taxonomy" id="7054"/>
    <lineage>
        <taxon>Eukaryota</taxon>
        <taxon>Metazoa</taxon>
        <taxon>Ecdysozoa</taxon>
        <taxon>Arthropoda</taxon>
        <taxon>Hexapoda</taxon>
        <taxon>Insecta</taxon>
        <taxon>Pterygota</taxon>
        <taxon>Neoptera</taxon>
        <taxon>Endopterygota</taxon>
        <taxon>Coleoptera</taxon>
        <taxon>Polyphaga</taxon>
        <taxon>Elateriformia</taxon>
        <taxon>Elateroidea</taxon>
        <taxon>Lampyridae</taxon>
        <taxon>Lampyrinae</taxon>
        <taxon>Photinus</taxon>
    </lineage>
</organism>
<feature type="binding site" evidence="10">
    <location>
        <position position="108"/>
    </location>
    <ligand>
        <name>Zn(2+)</name>
        <dbReference type="ChEBI" id="CHEBI:29105"/>
        <label>2</label>
    </ligand>
</feature>
<dbReference type="NCBIfam" id="TIGR01880">
    <property type="entry name" value="Ac-peptdase-euk"/>
    <property type="match status" value="1"/>
</dbReference>
<keyword evidence="14" id="KW-1185">Reference proteome</keyword>
<accession>A0A5N4A234</accession>
<dbReference type="GO" id="GO:0046872">
    <property type="term" value="F:metal ion binding"/>
    <property type="evidence" value="ECO:0007669"/>
    <property type="project" value="UniProtKB-KW"/>
</dbReference>
<evidence type="ECO:0000256" key="7">
    <source>
        <dbReference type="ARBA" id="ARBA00022833"/>
    </source>
</evidence>
<dbReference type="FunFam" id="3.30.70.360:FF:000005">
    <property type="entry name" value="Putative Aminoacylase-1"/>
    <property type="match status" value="1"/>
</dbReference>
<dbReference type="InterPro" id="IPR011650">
    <property type="entry name" value="Peptidase_M20_dimer"/>
</dbReference>
<reference evidence="13 14" key="1">
    <citation type="journal article" date="2018" name="Elife">
        <title>Firefly genomes illuminate parallel origins of bioluminescence in beetles.</title>
        <authorList>
            <person name="Fallon T.R."/>
            <person name="Lower S.E."/>
            <person name="Chang C.H."/>
            <person name="Bessho-Uehara M."/>
            <person name="Martin G.J."/>
            <person name="Bewick A.J."/>
            <person name="Behringer M."/>
            <person name="Debat H.J."/>
            <person name="Wong I."/>
            <person name="Day J.C."/>
            <person name="Suvorov A."/>
            <person name="Silva C.J."/>
            <person name="Stanger-Hall K.F."/>
            <person name="Hall D.W."/>
            <person name="Schmitz R.J."/>
            <person name="Nelson D.R."/>
            <person name="Lewis S.M."/>
            <person name="Shigenobu S."/>
            <person name="Bybee S.M."/>
            <person name="Larracuente A.M."/>
            <person name="Oba Y."/>
            <person name="Weng J.K."/>
        </authorList>
    </citation>
    <scope>NUCLEOTIDE SEQUENCE [LARGE SCALE GENOMIC DNA]</scope>
    <source>
        <strain evidence="13">1611_PpyrPB1</strain>
        <tissue evidence="13">Whole body</tissue>
    </source>
</reference>
<dbReference type="GO" id="GO:0006520">
    <property type="term" value="P:amino acid metabolic process"/>
    <property type="evidence" value="ECO:0007669"/>
    <property type="project" value="InterPro"/>
</dbReference>
<comment type="caution">
    <text evidence="13">The sequence shown here is derived from an EMBL/GenBank/DDBJ whole genome shotgun (WGS) entry which is preliminary data.</text>
</comment>
<evidence type="ECO:0000313" key="14">
    <source>
        <dbReference type="Proteomes" id="UP000327044"/>
    </source>
</evidence>
<evidence type="ECO:0000256" key="3">
    <source>
        <dbReference type="ARBA" id="ARBA00011913"/>
    </source>
</evidence>
<dbReference type="InterPro" id="IPR010159">
    <property type="entry name" value="N-acyl_aa_amidohydrolase"/>
</dbReference>
<dbReference type="InterPro" id="IPR002933">
    <property type="entry name" value="Peptidase_M20"/>
</dbReference>
<proteinExistence type="inferred from homology"/>
<evidence type="ECO:0000256" key="9">
    <source>
        <dbReference type="PIRSR" id="PIRSR036696-1"/>
    </source>
</evidence>
<sequence>MDLKKVAVENLQKYLRIPTVHPNVNYGPAVKFLESLAGELGLPVKVLEYHPSNPIVLISWVGEQPNLPSILLNSHMDTVPVNEKKWAHNPFGAEIDEYGNIHGRGAQDCKGIGMIYIETIRRLKQAGVQLKRTVHVLFVPDEELGGTKGMGAFTGTKEFKELNVGFAIDEGFGDVGNKFLASYADRLGRKMVIHCEGTAGHGSLLLHNTAGEKLAKVLTKFYNERRQQKEKLSIGKLGLGEVTSINLTKMEGGLSSNIIPQKLSATIDCRVTPKDNVGEFEDMINRWCREAGDGVTVEYLHKSESAPATALNDSNPYWVAFEETVTQLQTWIYPASTDAIHLRAVGVSTIGFVPFRYTPFLKHADNESLNVNTFLEAIDVYTKILPQLANERKKRWAAQGKRRGIRSASASNTDSRLPEGMTPNKQ</sequence>
<feature type="compositionally biased region" description="Basic residues" evidence="11">
    <location>
        <begin position="395"/>
        <end position="405"/>
    </location>
</feature>
<dbReference type="EC" id="3.5.1.14" evidence="3"/>
<evidence type="ECO:0000256" key="4">
    <source>
        <dbReference type="ARBA" id="ARBA00022490"/>
    </source>
</evidence>
<protein>
    <recommendedName>
        <fullName evidence="3">N-acyl-aliphatic-L-amino acid amidohydrolase</fullName>
        <ecNumber evidence="3">3.5.1.14</ecNumber>
    </recommendedName>
    <alternativeName>
        <fullName evidence="8">N-acyl-L-amino-acid amidohydrolase</fullName>
    </alternativeName>
</protein>
<dbReference type="Proteomes" id="UP000327044">
    <property type="component" value="Unassembled WGS sequence"/>
</dbReference>
<gene>
    <name evidence="13" type="ORF">PPYR_03185</name>
</gene>
<dbReference type="PROSITE" id="PS00759">
    <property type="entry name" value="ARGE_DAPE_CPG2_2"/>
    <property type="match status" value="1"/>
</dbReference>
<dbReference type="InterPro" id="IPR052083">
    <property type="entry name" value="Aminoacylase-1_M20A"/>
</dbReference>
<feature type="binding site" evidence="10">
    <location>
        <position position="143"/>
    </location>
    <ligand>
        <name>Zn(2+)</name>
        <dbReference type="ChEBI" id="CHEBI:29105"/>
        <label>2</label>
    </ligand>
</feature>
<dbReference type="GO" id="GO:0005737">
    <property type="term" value="C:cytoplasm"/>
    <property type="evidence" value="ECO:0007669"/>
    <property type="project" value="UniProtKB-SubCell"/>
</dbReference>
<dbReference type="SUPFAM" id="SSF53187">
    <property type="entry name" value="Zn-dependent exopeptidases"/>
    <property type="match status" value="1"/>
</dbReference>